<dbReference type="eggNOG" id="COG3593">
    <property type="taxonomic scope" value="Bacteria"/>
</dbReference>
<protein>
    <recommendedName>
        <fullName evidence="1">OLD protein-like TOPRIM domain-containing protein</fullName>
    </recommendedName>
</protein>
<proteinExistence type="predicted"/>
<reference evidence="3" key="1">
    <citation type="journal article" date="2012" name="J. Bacteriol.">
        <title>Genome Sequence of Micromonospora lupini Lupac 08, Isolated from Root Nodules of Lupinus angustifolius.</title>
        <authorList>
            <person name="Alonso-Vega P."/>
            <person name="Normand P."/>
            <person name="Bacigalupe R."/>
            <person name="Pujic P."/>
            <person name="Lajus A."/>
            <person name="Vallenet D."/>
            <person name="Carro L."/>
            <person name="Coll P."/>
            <person name="Trujillo M.E."/>
        </authorList>
    </citation>
    <scope>NUCLEOTIDE SEQUENCE [LARGE SCALE GENOMIC DNA]</scope>
    <source>
        <strain evidence="3">Lupac 08</strain>
    </source>
</reference>
<dbReference type="InterPro" id="IPR034139">
    <property type="entry name" value="TOPRIM_OLD"/>
</dbReference>
<keyword evidence="3" id="KW-1185">Reference proteome</keyword>
<sequence>MLTPDAAGNTGGGGLSLLARLGPVREPDRFRAAVRLWAAGGPDVATAAGVARELAAGLSAVVLVEGVSDQRAVEALAERRHRDLAAEGVCVVPLGGAMSVGRYLRLFGAQGLAVTVRGLCDEAEESFFRRGLEQAGLGAGLTRSAMEVLGFHVCVTDLEDELIRALGSDGVERVVAEQGDLARLRVFQNQPAQRGRSVERQLRRFLGTMSGRKARYAGALVRALEPGAVPRPLDRLLAG</sequence>
<dbReference type="EMBL" id="CAIE01000016">
    <property type="protein sequence ID" value="CCH16889.1"/>
    <property type="molecule type" value="Genomic_DNA"/>
</dbReference>
<name>I0KZ92_9ACTN</name>
<dbReference type="AlphaFoldDB" id="I0KZ92"/>
<organism evidence="2 3">
    <name type="scientific">Micromonospora lupini str. Lupac 08</name>
    <dbReference type="NCBI Taxonomy" id="1150864"/>
    <lineage>
        <taxon>Bacteria</taxon>
        <taxon>Bacillati</taxon>
        <taxon>Actinomycetota</taxon>
        <taxon>Actinomycetes</taxon>
        <taxon>Micromonosporales</taxon>
        <taxon>Micromonosporaceae</taxon>
        <taxon>Micromonospora</taxon>
    </lineage>
</organism>
<dbReference type="CDD" id="cd01026">
    <property type="entry name" value="TOPRIM_OLD"/>
    <property type="match status" value="1"/>
</dbReference>
<accession>I0KZ92</accession>
<gene>
    <name evidence="2" type="ORF">MILUP08_41806</name>
</gene>
<evidence type="ECO:0000313" key="2">
    <source>
        <dbReference type="EMBL" id="CCH16889.1"/>
    </source>
</evidence>
<evidence type="ECO:0000313" key="3">
    <source>
        <dbReference type="Proteomes" id="UP000003448"/>
    </source>
</evidence>
<dbReference type="Proteomes" id="UP000003448">
    <property type="component" value="Unassembled WGS sequence"/>
</dbReference>
<dbReference type="Pfam" id="PF20469">
    <property type="entry name" value="OLD-like_TOPRIM"/>
    <property type="match status" value="1"/>
</dbReference>
<evidence type="ECO:0000259" key="1">
    <source>
        <dbReference type="Pfam" id="PF20469"/>
    </source>
</evidence>
<dbReference type="STRING" id="1150864.MILUP08_41806"/>
<comment type="caution">
    <text evidence="2">The sequence shown here is derived from an EMBL/GenBank/DDBJ whole genome shotgun (WGS) entry which is preliminary data.</text>
</comment>
<feature type="domain" description="OLD protein-like TOPRIM" evidence="1">
    <location>
        <begin position="60"/>
        <end position="116"/>
    </location>
</feature>